<dbReference type="EMBL" id="LT991977">
    <property type="protein sequence ID" value="SPK75999.1"/>
    <property type="molecule type" value="Genomic_DNA"/>
</dbReference>
<reference evidence="1 2" key="1">
    <citation type="submission" date="2018-01" db="EMBL/GenBank/DDBJ databases">
        <authorList>
            <person name="Gaut B.S."/>
            <person name="Morton B.R."/>
            <person name="Clegg M.T."/>
            <person name="Duvall M.R."/>
        </authorList>
    </citation>
    <scope>NUCLEOTIDE SEQUENCE [LARGE SCALE GENOMIC DNA]</scope>
    <source>
        <strain evidence="1">Cupriavidus taiwanensis LMG 19425</strain>
        <plasmid evidence="2">Plasmid ii</plasmid>
    </source>
</reference>
<organism evidence="1 2">
    <name type="scientific">Cupriavidus taiwanensis</name>
    <dbReference type="NCBI Taxonomy" id="164546"/>
    <lineage>
        <taxon>Bacteria</taxon>
        <taxon>Pseudomonadati</taxon>
        <taxon>Pseudomonadota</taxon>
        <taxon>Betaproteobacteria</taxon>
        <taxon>Burkholderiales</taxon>
        <taxon>Burkholderiaceae</taxon>
        <taxon>Cupriavidus</taxon>
    </lineage>
</organism>
<gene>
    <name evidence="1" type="ORF">CT19425_MP70159</name>
</gene>
<sequence length="51" mass="5641">MTPSSSQLGRRRTVGDNPNARVQMLDTGRFALETHLREIVSSILALMESVV</sequence>
<name>A0A375IQW7_9BURK</name>
<accession>A0A375IQW7</accession>
<proteinExistence type="predicted"/>
<dbReference type="Proteomes" id="UP000255505">
    <property type="component" value="Plasmid II"/>
</dbReference>
<protein>
    <submittedName>
        <fullName evidence="1">Uncharacterized protein</fullName>
    </submittedName>
</protein>
<evidence type="ECO:0000313" key="1">
    <source>
        <dbReference type="EMBL" id="SPK75999.1"/>
    </source>
</evidence>
<geneLocation type="plasmid" evidence="1">
    <name>II</name>
</geneLocation>
<keyword evidence="1" id="KW-0614">Plasmid</keyword>
<dbReference type="AlphaFoldDB" id="A0A375IQW7"/>
<evidence type="ECO:0000313" key="2">
    <source>
        <dbReference type="Proteomes" id="UP000255505"/>
    </source>
</evidence>